<sequence length="153" mass="17367">MSWWVAHAERTLTEDVPAPPNEVHDFYVDLDSIKRVHPLIVSVRAMSRSESPEGYRQSYRVVDRIPLGPFTLKCTYRARMHVRAQGDVLTEAAQSPWVRLRGTVTFEPIGAGTRVVERIRIAAPRPLAAITTREAVKAHIAMLSGIRRHFESR</sequence>
<dbReference type="EMBL" id="AP022581">
    <property type="protein sequence ID" value="BBX98843.1"/>
    <property type="molecule type" value="Genomic_DNA"/>
</dbReference>
<accession>A0A1X1XJ41</accession>
<dbReference type="AlphaFoldDB" id="A0A1X1XJ41"/>
<dbReference type="InterPro" id="IPR023393">
    <property type="entry name" value="START-like_dom_sf"/>
</dbReference>
<dbReference type="Proteomes" id="UP000466396">
    <property type="component" value="Chromosome"/>
</dbReference>
<dbReference type="RefSeq" id="WP_085163191.1">
    <property type="nucleotide sequence ID" value="NZ_AP022581.1"/>
</dbReference>
<dbReference type="OrthoDB" id="72630at2"/>
<dbReference type="SUPFAM" id="SSF55961">
    <property type="entry name" value="Bet v1-like"/>
    <property type="match status" value="1"/>
</dbReference>
<proteinExistence type="predicted"/>
<organism evidence="1 2">
    <name type="scientific">Mycobacterium lacus</name>
    <dbReference type="NCBI Taxonomy" id="169765"/>
    <lineage>
        <taxon>Bacteria</taxon>
        <taxon>Bacillati</taxon>
        <taxon>Actinomycetota</taxon>
        <taxon>Actinomycetes</taxon>
        <taxon>Mycobacteriales</taxon>
        <taxon>Mycobacteriaceae</taxon>
        <taxon>Mycobacterium</taxon>
    </lineage>
</organism>
<protein>
    <submittedName>
        <fullName evidence="1">Uncharacterized protein</fullName>
    </submittedName>
</protein>
<name>A0A1X1XJ41_9MYCO</name>
<dbReference type="InterPro" id="IPR019587">
    <property type="entry name" value="Polyketide_cyclase/dehydratase"/>
</dbReference>
<keyword evidence="2" id="KW-1185">Reference proteome</keyword>
<dbReference type="CDD" id="cd07812">
    <property type="entry name" value="SRPBCC"/>
    <property type="match status" value="1"/>
</dbReference>
<dbReference type="Gene3D" id="3.30.530.20">
    <property type="match status" value="1"/>
</dbReference>
<evidence type="ECO:0000313" key="1">
    <source>
        <dbReference type="EMBL" id="BBX98843.1"/>
    </source>
</evidence>
<dbReference type="KEGG" id="mlj:MLAC_41370"/>
<gene>
    <name evidence="1" type="ORF">MLAC_41370</name>
</gene>
<reference evidence="1 2" key="1">
    <citation type="journal article" date="2019" name="Emerg. Microbes Infect.">
        <title>Comprehensive subspecies identification of 175 nontuberculous mycobacteria species based on 7547 genomic profiles.</title>
        <authorList>
            <person name="Matsumoto Y."/>
            <person name="Kinjo T."/>
            <person name="Motooka D."/>
            <person name="Nabeya D."/>
            <person name="Jung N."/>
            <person name="Uechi K."/>
            <person name="Horii T."/>
            <person name="Iida T."/>
            <person name="Fujita J."/>
            <person name="Nakamura S."/>
        </authorList>
    </citation>
    <scope>NUCLEOTIDE SEQUENCE [LARGE SCALE GENOMIC DNA]</scope>
    <source>
        <strain evidence="1 2">JCM 15657</strain>
    </source>
</reference>
<evidence type="ECO:0000313" key="2">
    <source>
        <dbReference type="Proteomes" id="UP000466396"/>
    </source>
</evidence>
<dbReference type="STRING" id="169765.AWC15_11060"/>
<dbReference type="Pfam" id="PF10604">
    <property type="entry name" value="Polyketide_cyc2"/>
    <property type="match status" value="1"/>
</dbReference>